<dbReference type="InterPro" id="IPR029058">
    <property type="entry name" value="AB_hydrolase_fold"/>
</dbReference>
<dbReference type="OrthoDB" id="9794725at2"/>
<comment type="caution">
    <text evidence="3">The sequence shown here is derived from an EMBL/GenBank/DDBJ whole genome shotgun (WGS) entry which is preliminary data.</text>
</comment>
<dbReference type="EMBL" id="AGEI01000003">
    <property type="protein sequence ID" value="EHR36072.1"/>
    <property type="molecule type" value="Genomic_DNA"/>
</dbReference>
<feature type="domain" description="BD-FAE-like" evidence="2">
    <location>
        <begin position="29"/>
        <end position="233"/>
    </location>
</feature>
<dbReference type="HOGENOM" id="CLU_012494_5_2_9"/>
<reference evidence="3 4" key="1">
    <citation type="submission" date="2012-01" db="EMBL/GenBank/DDBJ databases">
        <title>The Genome Sequence of Helcococcus kunzii ATCC 51366.</title>
        <authorList>
            <consortium name="The Broad Institute Genome Sequencing Platform"/>
            <person name="Earl A."/>
            <person name="Ward D."/>
            <person name="Feldgarden M."/>
            <person name="Gevers D."/>
            <person name="Huys G."/>
            <person name="Young S.K."/>
            <person name="Zeng Q."/>
            <person name="Gargeya S."/>
            <person name="Fitzgerald M."/>
            <person name="Haas B."/>
            <person name="Abouelleil A."/>
            <person name="Alvarado L."/>
            <person name="Arachchi H.M."/>
            <person name="Berlin A."/>
            <person name="Chapman S.B."/>
            <person name="Gearin G."/>
            <person name="Goldberg J."/>
            <person name="Griggs A."/>
            <person name="Gujja S."/>
            <person name="Hansen M."/>
            <person name="Heiman D."/>
            <person name="Howarth C."/>
            <person name="Larimer J."/>
            <person name="Lui A."/>
            <person name="MacDonald P.J.P."/>
            <person name="McCowen C."/>
            <person name="Montmayeur A."/>
            <person name="Murphy C."/>
            <person name="Neiman D."/>
            <person name="Pearson M."/>
            <person name="Priest M."/>
            <person name="Roberts A."/>
            <person name="Saif S."/>
            <person name="Shea T."/>
            <person name="Sisk P."/>
            <person name="Stolte C."/>
            <person name="Sykes S."/>
            <person name="Wortman J."/>
            <person name="Nusbaum C."/>
            <person name="Birren B."/>
        </authorList>
    </citation>
    <scope>NUCLEOTIDE SEQUENCE [LARGE SCALE GENOMIC DNA]</scope>
    <source>
        <strain evidence="3 4">ATCC 51366</strain>
    </source>
</reference>
<dbReference type="STRING" id="883114.HMPREF9709_00168"/>
<sequence>MKSLIENIDNNGAYVKYYLQEPNKEIDIDRKYPTIVICPGGAYFWTSYREDEYVALKFLSEGFNVAVVHYATEGLEAMNVEKEEDLPKNPVSKFPNPLISLAKVVKNIREHSKEWSVDENYIIVGGFSAGGNLTAQYGTLWNQKWLSEKLECDSELLKPTHLMLAYAALNLKYEKNDKNRVIYAATGKFNPTNEELQYINPIRNVSKDTPPSFIWHTLEDVLVPATDSLEFALELNKYEIPYELHIFNKAKHGLVLGDLMTGVKADQANAQVYKWVDLFIEWLSPYKTIRRSFYKGIEKK</sequence>
<keyword evidence="1" id="KW-0378">Hydrolase</keyword>
<dbReference type="SUPFAM" id="SSF53474">
    <property type="entry name" value="alpha/beta-Hydrolases"/>
    <property type="match status" value="1"/>
</dbReference>
<proteinExistence type="predicted"/>
<organism evidence="3 4">
    <name type="scientific">Helcococcus kunzii ATCC 51366</name>
    <dbReference type="NCBI Taxonomy" id="883114"/>
    <lineage>
        <taxon>Bacteria</taxon>
        <taxon>Bacillati</taxon>
        <taxon>Bacillota</taxon>
        <taxon>Tissierellia</taxon>
        <taxon>Tissierellales</taxon>
        <taxon>Peptoniphilaceae</taxon>
        <taxon>Helcococcus</taxon>
    </lineage>
</organism>
<dbReference type="InterPro" id="IPR049492">
    <property type="entry name" value="BD-FAE-like_dom"/>
</dbReference>
<dbReference type="GeneID" id="96998191"/>
<protein>
    <recommendedName>
        <fullName evidence="2">BD-FAE-like domain-containing protein</fullName>
    </recommendedName>
</protein>
<keyword evidence="4" id="KW-1185">Reference proteome</keyword>
<name>H3NL91_9FIRM</name>
<accession>H3NL91</accession>
<dbReference type="RefSeq" id="WP_005397039.1">
    <property type="nucleotide sequence ID" value="NZ_JH601088.1"/>
</dbReference>
<dbReference type="Gene3D" id="3.40.50.1820">
    <property type="entry name" value="alpha/beta hydrolase"/>
    <property type="match status" value="1"/>
</dbReference>
<evidence type="ECO:0000256" key="1">
    <source>
        <dbReference type="ARBA" id="ARBA00022801"/>
    </source>
</evidence>
<evidence type="ECO:0000259" key="2">
    <source>
        <dbReference type="Pfam" id="PF20434"/>
    </source>
</evidence>
<gene>
    <name evidence="3" type="ORF">HMPREF9709_00168</name>
</gene>
<dbReference type="PANTHER" id="PTHR48081">
    <property type="entry name" value="AB HYDROLASE SUPERFAMILY PROTEIN C4A8.06C"/>
    <property type="match status" value="1"/>
</dbReference>
<dbReference type="Pfam" id="PF20434">
    <property type="entry name" value="BD-FAE"/>
    <property type="match status" value="1"/>
</dbReference>
<evidence type="ECO:0000313" key="3">
    <source>
        <dbReference type="EMBL" id="EHR36072.1"/>
    </source>
</evidence>
<dbReference type="eggNOG" id="COG0657">
    <property type="taxonomic scope" value="Bacteria"/>
</dbReference>
<dbReference type="AlphaFoldDB" id="H3NL91"/>
<evidence type="ECO:0000313" key="4">
    <source>
        <dbReference type="Proteomes" id="UP000004191"/>
    </source>
</evidence>
<dbReference type="InterPro" id="IPR050300">
    <property type="entry name" value="GDXG_lipolytic_enzyme"/>
</dbReference>
<dbReference type="GO" id="GO:0016787">
    <property type="term" value="F:hydrolase activity"/>
    <property type="evidence" value="ECO:0007669"/>
    <property type="project" value="UniProtKB-KW"/>
</dbReference>
<dbReference type="Proteomes" id="UP000004191">
    <property type="component" value="Unassembled WGS sequence"/>
</dbReference>